<evidence type="ECO:0000256" key="1">
    <source>
        <dbReference type="ARBA" id="ARBA00004651"/>
    </source>
</evidence>
<feature type="compositionally biased region" description="Basic and acidic residues" evidence="11">
    <location>
        <begin position="824"/>
        <end position="837"/>
    </location>
</feature>
<dbReference type="GO" id="GO:0005886">
    <property type="term" value="C:plasma membrane"/>
    <property type="evidence" value="ECO:0007669"/>
    <property type="project" value="UniProtKB-SubCell"/>
</dbReference>
<dbReference type="AlphaFoldDB" id="A0AA39M800"/>
<keyword evidence="7 10" id="KW-0675">Receptor</keyword>
<feature type="transmembrane region" description="Helical" evidence="12">
    <location>
        <begin position="340"/>
        <end position="361"/>
    </location>
</feature>
<evidence type="ECO:0000256" key="9">
    <source>
        <dbReference type="ARBA" id="ARBA00023224"/>
    </source>
</evidence>
<name>A0AA39M800_9BILA</name>
<feature type="transmembrane region" description="Helical" evidence="12">
    <location>
        <begin position="576"/>
        <end position="598"/>
    </location>
</feature>
<accession>A0AA39M800</accession>
<evidence type="ECO:0000256" key="7">
    <source>
        <dbReference type="ARBA" id="ARBA00023170"/>
    </source>
</evidence>
<organism evidence="14 15">
    <name type="scientific">Steinernema hermaphroditum</name>
    <dbReference type="NCBI Taxonomy" id="289476"/>
    <lineage>
        <taxon>Eukaryota</taxon>
        <taxon>Metazoa</taxon>
        <taxon>Ecdysozoa</taxon>
        <taxon>Nematoda</taxon>
        <taxon>Chromadorea</taxon>
        <taxon>Rhabditida</taxon>
        <taxon>Tylenchina</taxon>
        <taxon>Panagrolaimomorpha</taxon>
        <taxon>Strongyloidoidea</taxon>
        <taxon>Steinernematidae</taxon>
        <taxon>Steinernema</taxon>
    </lineage>
</organism>
<feature type="region of interest" description="Disordered" evidence="11">
    <location>
        <begin position="771"/>
        <end position="837"/>
    </location>
</feature>
<sequence>MGEIDTHLSLSILRLIVFVVALLGNSLILFIILRSSRLRKSSSNLLLAQLAFADLFLGLAAGTRGTSNIIFASLGITEYEKALCLYLGMPTHFGIHISQLTILSISLDRFLCVKYPFLYRKTDSPKFALIRFIVCVLYSALGTASGYIGVNLDSQKIAVCSSGSVIAQWYSIYYLILSAVFSMFISVFYAAIYILFKRQSHNSISNLQRTLFVTMTAILITYFLFVGLPYTVVIFAKLFKAPALLRSYLAVFTAYLITLTSVANIFIYGWKHPEVRKRLKTMLAFKKTTQVEPMIVGSTKGSRRTQEPSEHDEIGPRVLGKAVDSKVPMGEIDTHLSLSVLRLIVFLVALLGNSLILFVVLRSRRLRKNSSNLLLAQLAFADLFLGLAAGTRGTSNIIFASLGMTEYDKALCLYLGMPTNFGIHISQTTVLAISLDRFLCVKFPILYRRVESVKFAAIRFLVCLSYSVAGVAGAYIGVNLDSQKIPVCSSGVVMTSWYLVYFQVFSTVFSMLIYVFYATIYILFKRQTQNSFGNSQRTLFVTMTAILVSYFLLFGLPTTVNTVTGFLKAPKSFTNYLSAFTGFLSTLTSVANIFIYGWKHPEVRRHLKATFRMKTVTVVEPLTRTKTRDLSEIETMGLSWSSVELHDAERSMRLKLTELEPLDYCEQPDDDVLQLDTENDQRGSVAVEHLYKKIREVYGQPPRDLRHKFIDFGEDVVFKAKRPSPYDFPAFEHEKLLNEANDRMRLSQETMTREERRAWLAKSSAGLVSKEVVKSKETKEIPKAESKEKGQAGVEVTARSDGNSKSKMKSKGAESKNQAPPKVSHNEALDHCSLEDE</sequence>
<evidence type="ECO:0000256" key="5">
    <source>
        <dbReference type="ARBA" id="ARBA00023040"/>
    </source>
</evidence>
<feature type="transmembrane region" description="Helical" evidence="12">
    <location>
        <begin position="217"/>
        <end position="236"/>
    </location>
</feature>
<feature type="transmembrane region" description="Helical" evidence="12">
    <location>
        <begin position="498"/>
        <end position="524"/>
    </location>
</feature>
<dbReference type="SMART" id="SM01381">
    <property type="entry name" value="7TM_GPCR_Srsx"/>
    <property type="match status" value="2"/>
</dbReference>
<dbReference type="PANTHER" id="PTHR24246">
    <property type="entry name" value="OLFACTORY RECEPTOR AND ADENOSINE RECEPTOR"/>
    <property type="match status" value="1"/>
</dbReference>
<dbReference type="Pfam" id="PF10320">
    <property type="entry name" value="7TM_GPCR_Srsx"/>
    <property type="match status" value="2"/>
</dbReference>
<feature type="transmembrane region" description="Helical" evidence="12">
    <location>
        <begin position="373"/>
        <end position="391"/>
    </location>
</feature>
<protein>
    <recommendedName>
        <fullName evidence="13">G-protein coupled receptors family 1 profile domain-containing protein</fullName>
    </recommendedName>
</protein>
<comment type="similarity">
    <text evidence="10">Belongs to the G-protein coupled receptor 1 family.</text>
</comment>
<feature type="transmembrane region" description="Helical" evidence="12">
    <location>
        <begin position="170"/>
        <end position="196"/>
    </location>
</feature>
<evidence type="ECO:0000256" key="3">
    <source>
        <dbReference type="ARBA" id="ARBA00022692"/>
    </source>
</evidence>
<evidence type="ECO:0000313" key="15">
    <source>
        <dbReference type="Proteomes" id="UP001175271"/>
    </source>
</evidence>
<dbReference type="Proteomes" id="UP001175271">
    <property type="component" value="Unassembled WGS sequence"/>
</dbReference>
<feature type="domain" description="G-protein coupled receptors family 1 profile" evidence="13">
    <location>
        <begin position="352"/>
        <end position="596"/>
    </location>
</feature>
<feature type="transmembrane region" description="Helical" evidence="12">
    <location>
        <begin position="536"/>
        <end position="556"/>
    </location>
</feature>
<dbReference type="PROSITE" id="PS00237">
    <property type="entry name" value="G_PROTEIN_RECEP_F1_1"/>
    <property type="match status" value="2"/>
</dbReference>
<proteinExistence type="inferred from homology"/>
<feature type="transmembrane region" description="Helical" evidence="12">
    <location>
        <begin position="45"/>
        <end position="65"/>
    </location>
</feature>
<evidence type="ECO:0000256" key="11">
    <source>
        <dbReference type="SAM" id="MobiDB-lite"/>
    </source>
</evidence>
<dbReference type="GO" id="GO:0004930">
    <property type="term" value="F:G protein-coupled receptor activity"/>
    <property type="evidence" value="ECO:0007669"/>
    <property type="project" value="UniProtKB-KW"/>
</dbReference>
<gene>
    <name evidence="14" type="ORF">QR680_008628</name>
</gene>
<keyword evidence="2" id="KW-1003">Cell membrane</keyword>
<dbReference type="InterPro" id="IPR017452">
    <property type="entry name" value="GPCR_Rhodpsn_7TM"/>
</dbReference>
<feature type="compositionally biased region" description="Basic and acidic residues" evidence="11">
    <location>
        <begin position="771"/>
        <end position="790"/>
    </location>
</feature>
<dbReference type="EMBL" id="JAUCMV010000001">
    <property type="protein sequence ID" value="KAK0424352.1"/>
    <property type="molecule type" value="Genomic_DNA"/>
</dbReference>
<keyword evidence="3 10" id="KW-0812">Transmembrane</keyword>
<keyword evidence="9 10" id="KW-0807">Transducer</keyword>
<comment type="subcellular location">
    <subcellularLocation>
        <location evidence="1">Cell membrane</location>
        <topology evidence="1">Multi-pass membrane protein</topology>
    </subcellularLocation>
</comment>
<evidence type="ECO:0000313" key="14">
    <source>
        <dbReference type="EMBL" id="KAK0424352.1"/>
    </source>
</evidence>
<evidence type="ECO:0000256" key="12">
    <source>
        <dbReference type="SAM" id="Phobius"/>
    </source>
</evidence>
<dbReference type="PROSITE" id="PS50262">
    <property type="entry name" value="G_PROTEIN_RECEP_F1_2"/>
    <property type="match status" value="2"/>
</dbReference>
<keyword evidence="8" id="KW-0325">Glycoprotein</keyword>
<feature type="transmembrane region" description="Helical" evidence="12">
    <location>
        <begin position="248"/>
        <end position="270"/>
    </location>
</feature>
<reference evidence="14" key="1">
    <citation type="submission" date="2023-06" db="EMBL/GenBank/DDBJ databases">
        <title>Genomic analysis of the entomopathogenic nematode Steinernema hermaphroditum.</title>
        <authorList>
            <person name="Schwarz E.M."/>
            <person name="Heppert J.K."/>
            <person name="Baniya A."/>
            <person name="Schwartz H.T."/>
            <person name="Tan C.-H."/>
            <person name="Antoshechkin I."/>
            <person name="Sternberg P.W."/>
            <person name="Goodrich-Blair H."/>
            <person name="Dillman A.R."/>
        </authorList>
    </citation>
    <scope>NUCLEOTIDE SEQUENCE</scope>
    <source>
        <strain evidence="14">PS9179</strain>
        <tissue evidence="14">Whole animal</tissue>
    </source>
</reference>
<dbReference type="SUPFAM" id="SSF81321">
    <property type="entry name" value="Family A G protein-coupled receptor-like"/>
    <property type="match status" value="2"/>
</dbReference>
<evidence type="ECO:0000256" key="8">
    <source>
        <dbReference type="ARBA" id="ARBA00023180"/>
    </source>
</evidence>
<feature type="transmembrane region" description="Helical" evidence="12">
    <location>
        <begin position="456"/>
        <end position="478"/>
    </location>
</feature>
<dbReference type="CDD" id="cd00637">
    <property type="entry name" value="7tm_classA_rhodopsin-like"/>
    <property type="match status" value="2"/>
</dbReference>
<evidence type="ECO:0000256" key="2">
    <source>
        <dbReference type="ARBA" id="ARBA00022475"/>
    </source>
</evidence>
<keyword evidence="5 10" id="KW-0297">G-protein coupled receptor</keyword>
<evidence type="ECO:0000256" key="6">
    <source>
        <dbReference type="ARBA" id="ARBA00023136"/>
    </source>
</evidence>
<dbReference type="PRINTS" id="PR00237">
    <property type="entry name" value="GPCRRHODOPSN"/>
</dbReference>
<feature type="domain" description="G-protein coupled receptors family 1 profile" evidence="13">
    <location>
        <begin position="24"/>
        <end position="268"/>
    </location>
</feature>
<feature type="transmembrane region" description="Helical" evidence="12">
    <location>
        <begin position="128"/>
        <end position="150"/>
    </location>
</feature>
<evidence type="ECO:0000256" key="10">
    <source>
        <dbReference type="RuleBase" id="RU000688"/>
    </source>
</evidence>
<keyword evidence="4 12" id="KW-1133">Transmembrane helix</keyword>
<dbReference type="InterPro" id="IPR000276">
    <property type="entry name" value="GPCR_Rhodpsn"/>
</dbReference>
<dbReference type="InterPro" id="IPR019424">
    <property type="entry name" value="7TM_GPCR_Srsx"/>
</dbReference>
<dbReference type="PANTHER" id="PTHR24246:SF27">
    <property type="entry name" value="ADENOSINE RECEPTOR, ISOFORM A"/>
    <property type="match status" value="1"/>
</dbReference>
<evidence type="ECO:0000256" key="4">
    <source>
        <dbReference type="ARBA" id="ARBA00022989"/>
    </source>
</evidence>
<keyword evidence="15" id="KW-1185">Reference proteome</keyword>
<comment type="caution">
    <text evidence="14">The sequence shown here is derived from an EMBL/GenBank/DDBJ whole genome shotgun (WGS) entry which is preliminary data.</text>
</comment>
<feature type="transmembrane region" description="Helical" evidence="12">
    <location>
        <begin position="12"/>
        <end position="33"/>
    </location>
</feature>
<dbReference type="Gene3D" id="1.20.1070.10">
    <property type="entry name" value="Rhodopsin 7-helix transmembrane proteins"/>
    <property type="match status" value="2"/>
</dbReference>
<keyword evidence="6 12" id="KW-0472">Membrane</keyword>
<evidence type="ECO:0000259" key="13">
    <source>
        <dbReference type="PROSITE" id="PS50262"/>
    </source>
</evidence>